<dbReference type="EMBL" id="NDYN01000008">
    <property type="protein sequence ID" value="OUT07027.1"/>
    <property type="molecule type" value="Genomic_DNA"/>
</dbReference>
<feature type="domain" description="UvrD-like helicase C-terminal" evidence="1">
    <location>
        <begin position="31"/>
        <end position="84"/>
    </location>
</feature>
<evidence type="ECO:0000313" key="3">
    <source>
        <dbReference type="Proteomes" id="UP000196317"/>
    </source>
</evidence>
<sequence>MPDGETSVVLSNSKVAVNAIKESVLPEDKNVEVLTIQSIKGLEAQNVIIHNFLPFLQTIYKNERELFYRKIYVLLTRSRENLYISLPKNLDENLPDEIKQVIEIIKKYASITQDLPPKNEQIKEKSSLKLASIRLVLRDAKEVGELVVTGSQLFAIIAGLFA</sequence>
<evidence type="ECO:0000259" key="1">
    <source>
        <dbReference type="Pfam" id="PF13538"/>
    </source>
</evidence>
<proteinExistence type="predicted"/>
<accession>A0A1Y5MFK2</accession>
<dbReference type="AlphaFoldDB" id="A0A1Y5MFK2"/>
<gene>
    <name evidence="2" type="ORF">B9N65_08695</name>
</gene>
<dbReference type="InterPro" id="IPR027417">
    <property type="entry name" value="P-loop_NTPase"/>
</dbReference>
<organism evidence="2 3">
    <name type="scientific">Campylobacter concisus</name>
    <dbReference type="NCBI Taxonomy" id="199"/>
    <lineage>
        <taxon>Bacteria</taxon>
        <taxon>Pseudomonadati</taxon>
        <taxon>Campylobacterota</taxon>
        <taxon>Epsilonproteobacteria</taxon>
        <taxon>Campylobacterales</taxon>
        <taxon>Campylobacteraceae</taxon>
        <taxon>Campylobacter</taxon>
    </lineage>
</organism>
<evidence type="ECO:0000313" key="2">
    <source>
        <dbReference type="EMBL" id="OUT07027.1"/>
    </source>
</evidence>
<dbReference type="Gene3D" id="3.40.50.300">
    <property type="entry name" value="P-loop containing nucleotide triphosphate hydrolases"/>
    <property type="match status" value="1"/>
</dbReference>
<dbReference type="RefSeq" id="WP_087583610.1">
    <property type="nucleotide sequence ID" value="NZ_NDYN01000008.1"/>
</dbReference>
<dbReference type="InterPro" id="IPR027785">
    <property type="entry name" value="UvrD-like_helicase_C"/>
</dbReference>
<comment type="caution">
    <text evidence="2">The sequence shown here is derived from an EMBL/GenBank/DDBJ whole genome shotgun (WGS) entry which is preliminary data.</text>
</comment>
<protein>
    <recommendedName>
        <fullName evidence="1">UvrD-like helicase C-terminal domain-containing protein</fullName>
    </recommendedName>
</protein>
<name>A0A1Y5MFK2_9BACT</name>
<reference evidence="2 3" key="1">
    <citation type="submission" date="2017-04" db="EMBL/GenBank/DDBJ databases">
        <title>Complete genome of Campylobacter concisus ATCC 33237T and draft genomes for an additional eight well characterized C. concisus strains.</title>
        <authorList>
            <person name="Cornelius A.J."/>
            <person name="Miller W.G."/>
            <person name="Lastovica A.J."/>
            <person name="On S.L."/>
            <person name="French N.P."/>
            <person name="Vandenberg O."/>
            <person name="Biggs P.J."/>
        </authorList>
    </citation>
    <scope>NUCLEOTIDE SEQUENCE [LARGE SCALE GENOMIC DNA]</scope>
    <source>
        <strain evidence="2 3">CCUG 19995</strain>
    </source>
</reference>
<dbReference type="Proteomes" id="UP000196317">
    <property type="component" value="Unassembled WGS sequence"/>
</dbReference>
<dbReference type="Pfam" id="PF13538">
    <property type="entry name" value="UvrD_C_2"/>
    <property type="match status" value="1"/>
</dbReference>
<dbReference type="SUPFAM" id="SSF52540">
    <property type="entry name" value="P-loop containing nucleoside triphosphate hydrolases"/>
    <property type="match status" value="1"/>
</dbReference>